<feature type="domain" description="HTH araC/xylS-type" evidence="7">
    <location>
        <begin position="170"/>
        <end position="268"/>
    </location>
</feature>
<comment type="caution">
    <text evidence="8">The sequence shown here is derived from an EMBL/GenBank/DDBJ whole genome shotgun (WGS) entry which is preliminary data.</text>
</comment>
<dbReference type="Pfam" id="PF01229">
    <property type="entry name" value="Glyco_hydro_39"/>
    <property type="match status" value="1"/>
</dbReference>
<evidence type="ECO:0000256" key="6">
    <source>
        <dbReference type="ARBA" id="ARBA00023295"/>
    </source>
</evidence>
<dbReference type="Gene3D" id="2.60.120.10">
    <property type="entry name" value="Jelly Rolls"/>
    <property type="match status" value="1"/>
</dbReference>
<dbReference type="InterPro" id="IPR017853">
    <property type="entry name" value="GH"/>
</dbReference>
<dbReference type="eggNOG" id="COG3664">
    <property type="taxonomic scope" value="Bacteria"/>
</dbReference>
<dbReference type="Gene3D" id="2.60.40.1500">
    <property type="entry name" value="Glycosyl hydrolase domain, family 39"/>
    <property type="match status" value="1"/>
</dbReference>
<dbReference type="Gene3D" id="3.20.20.80">
    <property type="entry name" value="Glycosidases"/>
    <property type="match status" value="1"/>
</dbReference>
<keyword evidence="5" id="KW-0804">Transcription</keyword>
<dbReference type="InterPro" id="IPR018060">
    <property type="entry name" value="HTH_AraC"/>
</dbReference>
<evidence type="ECO:0000256" key="1">
    <source>
        <dbReference type="ARBA" id="ARBA00008875"/>
    </source>
</evidence>
<dbReference type="GO" id="GO:0043565">
    <property type="term" value="F:sequence-specific DNA binding"/>
    <property type="evidence" value="ECO:0007669"/>
    <property type="project" value="InterPro"/>
</dbReference>
<dbReference type="GeneID" id="93482413"/>
<dbReference type="Pfam" id="PF12833">
    <property type="entry name" value="HTH_18"/>
    <property type="match status" value="1"/>
</dbReference>
<dbReference type="InterPro" id="IPR013096">
    <property type="entry name" value="Cupin_2"/>
</dbReference>
<dbReference type="InterPro" id="IPR049166">
    <property type="entry name" value="GH39_cat"/>
</dbReference>
<organism evidence="8 9">
    <name type="scientific">Mitsuokella multacida DSM 20544</name>
    <dbReference type="NCBI Taxonomy" id="500635"/>
    <lineage>
        <taxon>Bacteria</taxon>
        <taxon>Bacillati</taxon>
        <taxon>Bacillota</taxon>
        <taxon>Negativicutes</taxon>
        <taxon>Selenomonadales</taxon>
        <taxon>Selenomonadaceae</taxon>
        <taxon>Mitsuokella</taxon>
    </lineage>
</organism>
<dbReference type="eggNOG" id="COG2207">
    <property type="taxonomic scope" value="Bacteria"/>
</dbReference>
<dbReference type="InterPro" id="IPR037923">
    <property type="entry name" value="HTH-like"/>
</dbReference>
<gene>
    <name evidence="8" type="ORF">MITSMUL_05535</name>
</gene>
<dbReference type="GO" id="GO:0016798">
    <property type="term" value="F:hydrolase activity, acting on glycosyl bonds"/>
    <property type="evidence" value="ECO:0007669"/>
    <property type="project" value="UniProtKB-KW"/>
</dbReference>
<name>C9KQL6_9FIRM</name>
<dbReference type="PROSITE" id="PS01124">
    <property type="entry name" value="HTH_ARAC_FAMILY_2"/>
    <property type="match status" value="1"/>
</dbReference>
<dbReference type="HOGENOM" id="CLU_017624_0_0_9"/>
<evidence type="ECO:0000256" key="4">
    <source>
        <dbReference type="ARBA" id="ARBA00023125"/>
    </source>
</evidence>
<dbReference type="Gene3D" id="1.10.10.60">
    <property type="entry name" value="Homeodomain-like"/>
    <property type="match status" value="2"/>
</dbReference>
<dbReference type="AlphaFoldDB" id="C9KQL6"/>
<evidence type="ECO:0000256" key="5">
    <source>
        <dbReference type="ARBA" id="ARBA00023163"/>
    </source>
</evidence>
<dbReference type="SUPFAM" id="SSF51011">
    <property type="entry name" value="Glycosyl hydrolase domain"/>
    <property type="match status" value="1"/>
</dbReference>
<dbReference type="GO" id="GO:0003700">
    <property type="term" value="F:DNA-binding transcription factor activity"/>
    <property type="evidence" value="ECO:0007669"/>
    <property type="project" value="InterPro"/>
</dbReference>
<dbReference type="Pfam" id="PF07883">
    <property type="entry name" value="Cupin_2"/>
    <property type="match status" value="1"/>
</dbReference>
<evidence type="ECO:0000313" key="8">
    <source>
        <dbReference type="EMBL" id="EEX67792.1"/>
    </source>
</evidence>
<keyword evidence="2" id="KW-0378">Hydrolase</keyword>
<dbReference type="Proteomes" id="UP000003671">
    <property type="component" value="Unassembled WGS sequence"/>
</dbReference>
<dbReference type="InterPro" id="IPR014710">
    <property type="entry name" value="RmlC-like_jellyroll"/>
</dbReference>
<keyword evidence="6" id="KW-0326">Glycosidase</keyword>
<evidence type="ECO:0000313" key="9">
    <source>
        <dbReference type="Proteomes" id="UP000003671"/>
    </source>
</evidence>
<comment type="similarity">
    <text evidence="1">Belongs to the glycosyl hydrolase 39 family.</text>
</comment>
<keyword evidence="4" id="KW-0238">DNA-binding</keyword>
<dbReference type="InterPro" id="IPR009057">
    <property type="entry name" value="Homeodomain-like_sf"/>
</dbReference>
<dbReference type="SUPFAM" id="SSF46689">
    <property type="entry name" value="Homeodomain-like"/>
    <property type="match status" value="1"/>
</dbReference>
<accession>C9KQL6</accession>
<evidence type="ECO:0000256" key="2">
    <source>
        <dbReference type="ARBA" id="ARBA00022801"/>
    </source>
</evidence>
<reference evidence="8" key="1">
    <citation type="submission" date="2009-09" db="EMBL/GenBank/DDBJ databases">
        <authorList>
            <person name="Weinstock G."/>
            <person name="Sodergren E."/>
            <person name="Clifton S."/>
            <person name="Fulton L."/>
            <person name="Fulton B."/>
            <person name="Courtney L."/>
            <person name="Fronick C."/>
            <person name="Harrison M."/>
            <person name="Strong C."/>
            <person name="Farmer C."/>
            <person name="Delahaunty K."/>
            <person name="Markovic C."/>
            <person name="Hall O."/>
            <person name="Minx P."/>
            <person name="Tomlinson C."/>
            <person name="Mitreva M."/>
            <person name="Nelson J."/>
            <person name="Hou S."/>
            <person name="Wollam A."/>
            <person name="Pepin K.H."/>
            <person name="Johnson M."/>
            <person name="Bhonagiri V."/>
            <person name="Nash W.E."/>
            <person name="Warren W."/>
            <person name="Chinwalla A."/>
            <person name="Mardis E.R."/>
            <person name="Wilson R.K."/>
        </authorList>
    </citation>
    <scope>NUCLEOTIDE SEQUENCE [LARGE SCALE GENOMIC DNA]</scope>
    <source>
        <strain evidence="8">DSM 20544</strain>
    </source>
</reference>
<dbReference type="SUPFAM" id="SSF51445">
    <property type="entry name" value="(Trans)glycosidases"/>
    <property type="match status" value="1"/>
</dbReference>
<dbReference type="CAZy" id="GH39">
    <property type="family name" value="Glycoside Hydrolase Family 39"/>
</dbReference>
<dbReference type="PANTHER" id="PTHR43280:SF34">
    <property type="entry name" value="ARAC-FAMILY TRANSCRIPTIONAL REGULATOR"/>
    <property type="match status" value="1"/>
</dbReference>
<proteinExistence type="inferred from homology"/>
<sequence length="828" mass="96287">MHLEKDHLKAGQIMSVQIVEDCSAAQHSHGDIELLYILSGYVQVTVGSENQSLKERDILVINANREHSYIGSEGMLMARFLISLQGIKEMMGQSIVLLRCCSAREQHEAFSSLRFLIGRILNDILTHNNSQIYRNSLYYQMLHILTSNFLIPPEEIHYRTDVDKDELRLQEIFAYIRTNYRHNIRLKDLAQHLFLSETYVSKYISQKCGINFVGLVNHIRLEYAMDDLIESDVSIIHLAMDNGFVSVAAFNHYFQQAYQMNPSAFRKRYRQQRREQQERVKNIQKEQEVKQRIDAFLREEADGGTAYDRREITVQVDTAIDGMHFEKANLVAVINVGTAVELLDAGLRAQLLASQRRLGFRYVRFWNLYGEGMNFDIHAKGPLNFNRLDNILDFLLEHQLRPYIELGCKPYRILRTTKTAVRDDYAPNGDFRDLQEEREFYRQLAVHLEQRYGDKEVANWFFELRMKEHSVFQGSQFSYTPLSAADHQQFFREFDAVAAVLQQSLPSLRLGGGGFPVQHYGREELQACVERWLKNHVRPAFISMTGFPYHLEQHEGDMYFEKRITDEEFIRHNVQLMERVLASVGLAGVPIHLSEYAMSLSSRNAMNDSCYRGAFLMRTLISCVSCQNLLMGQWLFSDLHSEYKDTRGLLFGGSGLVTRDGIPKPAWFAFDFFHACHDRFLAMEEHCLVTGGEDIGYRLVCHNGKHLNYHYYMTPEDQVDGRAISTYLEDRDVLCLHIVLRHLKNGRYIIRQRRIDDGDGSIQDEWNELDCMEGLTSLEVRHLAKITMAHLSIRHRQVEDGTLQLDLELRPDEIRYLEISKSLDWLES</sequence>
<evidence type="ECO:0000259" key="7">
    <source>
        <dbReference type="PROSITE" id="PS01124"/>
    </source>
</evidence>
<dbReference type="SMART" id="SM00342">
    <property type="entry name" value="HTH_ARAC"/>
    <property type="match status" value="1"/>
</dbReference>
<dbReference type="EMBL" id="ABWK02000025">
    <property type="protein sequence ID" value="EEX67792.1"/>
    <property type="molecule type" value="Genomic_DNA"/>
</dbReference>
<protein>
    <submittedName>
        <fullName evidence="8">Transcriptional regulator, AraC family</fullName>
    </submittedName>
</protein>
<keyword evidence="3" id="KW-0805">Transcription regulation</keyword>
<evidence type="ECO:0000256" key="3">
    <source>
        <dbReference type="ARBA" id="ARBA00023015"/>
    </source>
</evidence>
<dbReference type="SUPFAM" id="SSF51215">
    <property type="entry name" value="Regulatory protein AraC"/>
    <property type="match status" value="1"/>
</dbReference>
<dbReference type="STRING" id="500635.MITSMUL_05535"/>
<dbReference type="RefSeq" id="WP_005842891.1">
    <property type="nucleotide sequence ID" value="NZ_GG697143.2"/>
</dbReference>
<keyword evidence="9" id="KW-1185">Reference proteome</keyword>
<dbReference type="PATRIC" id="fig|500635.8.peg.2136"/>
<dbReference type="PANTHER" id="PTHR43280">
    <property type="entry name" value="ARAC-FAMILY TRANSCRIPTIONAL REGULATOR"/>
    <property type="match status" value="1"/>
</dbReference>